<organism evidence="1 2">
    <name type="scientific">Phanerochaete sordida</name>
    <dbReference type="NCBI Taxonomy" id="48140"/>
    <lineage>
        <taxon>Eukaryota</taxon>
        <taxon>Fungi</taxon>
        <taxon>Dikarya</taxon>
        <taxon>Basidiomycota</taxon>
        <taxon>Agaricomycotina</taxon>
        <taxon>Agaricomycetes</taxon>
        <taxon>Polyporales</taxon>
        <taxon>Phanerochaetaceae</taxon>
        <taxon>Phanerochaete</taxon>
    </lineage>
</organism>
<keyword evidence="2" id="KW-1185">Reference proteome</keyword>
<dbReference type="EMBL" id="BPQB01000032">
    <property type="protein sequence ID" value="GJE93417.1"/>
    <property type="molecule type" value="Genomic_DNA"/>
</dbReference>
<sequence length="80" mass="9259">MHYFILSSSNTRLGRRSSLGFRLTHCVLSCCFLSRLGHQSFIIESQISRQIYQHYSTCSPHLNGIARCSCKRRSILHIFP</sequence>
<gene>
    <name evidence="1" type="ORF">PsYK624_095760</name>
</gene>
<reference evidence="1 2" key="1">
    <citation type="submission" date="2021-08" db="EMBL/GenBank/DDBJ databases">
        <title>Draft Genome Sequence of Phanerochaete sordida strain YK-624.</title>
        <authorList>
            <person name="Mori T."/>
            <person name="Dohra H."/>
            <person name="Suzuki T."/>
            <person name="Kawagishi H."/>
            <person name="Hirai H."/>
        </authorList>
    </citation>
    <scope>NUCLEOTIDE SEQUENCE [LARGE SCALE GENOMIC DNA]</scope>
    <source>
        <strain evidence="1 2">YK-624</strain>
    </source>
</reference>
<proteinExistence type="predicted"/>
<protein>
    <submittedName>
        <fullName evidence="1">Uncharacterized protein</fullName>
    </submittedName>
</protein>
<dbReference type="AlphaFoldDB" id="A0A9P3LGT3"/>
<dbReference type="Proteomes" id="UP000703269">
    <property type="component" value="Unassembled WGS sequence"/>
</dbReference>
<accession>A0A9P3LGT3</accession>
<evidence type="ECO:0000313" key="2">
    <source>
        <dbReference type="Proteomes" id="UP000703269"/>
    </source>
</evidence>
<evidence type="ECO:0000313" key="1">
    <source>
        <dbReference type="EMBL" id="GJE93417.1"/>
    </source>
</evidence>
<comment type="caution">
    <text evidence="1">The sequence shown here is derived from an EMBL/GenBank/DDBJ whole genome shotgun (WGS) entry which is preliminary data.</text>
</comment>
<name>A0A9P3LGT3_9APHY</name>